<organism evidence="2 3">
    <name type="scientific">Brachionus plicatilis</name>
    <name type="common">Marine rotifer</name>
    <name type="synonym">Brachionus muelleri</name>
    <dbReference type="NCBI Taxonomy" id="10195"/>
    <lineage>
        <taxon>Eukaryota</taxon>
        <taxon>Metazoa</taxon>
        <taxon>Spiralia</taxon>
        <taxon>Gnathifera</taxon>
        <taxon>Rotifera</taxon>
        <taxon>Eurotatoria</taxon>
        <taxon>Monogononta</taxon>
        <taxon>Pseudotrocha</taxon>
        <taxon>Ploima</taxon>
        <taxon>Brachionidae</taxon>
        <taxon>Brachionus</taxon>
    </lineage>
</organism>
<keyword evidence="1" id="KW-1133">Transmembrane helix</keyword>
<gene>
    <name evidence="2" type="ORF">BpHYR1_007213</name>
</gene>
<feature type="transmembrane region" description="Helical" evidence="1">
    <location>
        <begin position="20"/>
        <end position="46"/>
    </location>
</feature>
<comment type="caution">
    <text evidence="2">The sequence shown here is derived from an EMBL/GenBank/DDBJ whole genome shotgun (WGS) entry which is preliminary data.</text>
</comment>
<protein>
    <submittedName>
        <fullName evidence="2">Uncharacterized protein</fullName>
    </submittedName>
</protein>
<name>A0A3M7SQ88_BRAPC</name>
<keyword evidence="1" id="KW-0472">Membrane</keyword>
<evidence type="ECO:0000256" key="1">
    <source>
        <dbReference type="SAM" id="Phobius"/>
    </source>
</evidence>
<keyword evidence="1" id="KW-0812">Transmembrane</keyword>
<proteinExistence type="predicted"/>
<evidence type="ECO:0000313" key="2">
    <source>
        <dbReference type="EMBL" id="RNA37875.1"/>
    </source>
</evidence>
<dbReference type="EMBL" id="REGN01000965">
    <property type="protein sequence ID" value="RNA37875.1"/>
    <property type="molecule type" value="Genomic_DNA"/>
</dbReference>
<keyword evidence="3" id="KW-1185">Reference proteome</keyword>
<dbReference type="AlphaFoldDB" id="A0A3M7SQ88"/>
<sequence>MNLTESTTPTFSLLNDKKGWIWALLLESLTHVYGISLFETPILYLFKKHCKQKVGKRTNSLRIRTPFRIGYYILNVIFRKLIKNNCIKKAFFSLLFLPYSKTSWHLTTSWHNDQKYCIVYQLFINLLILISTKTLNLTFYKIQIDGSLITDISSNHQHREDIQFLVQLEVRGFPFVLIGEIRKSPKMRTNDKYVLEKFQALNCPLLQIL</sequence>
<accession>A0A3M7SQ88</accession>
<reference evidence="2 3" key="1">
    <citation type="journal article" date="2018" name="Sci. Rep.">
        <title>Genomic signatures of local adaptation to the degree of environmental predictability in rotifers.</title>
        <authorList>
            <person name="Franch-Gras L."/>
            <person name="Hahn C."/>
            <person name="Garcia-Roger E.M."/>
            <person name="Carmona M.J."/>
            <person name="Serra M."/>
            <person name="Gomez A."/>
        </authorList>
    </citation>
    <scope>NUCLEOTIDE SEQUENCE [LARGE SCALE GENOMIC DNA]</scope>
    <source>
        <strain evidence="2">HYR1</strain>
    </source>
</reference>
<evidence type="ECO:0000313" key="3">
    <source>
        <dbReference type="Proteomes" id="UP000276133"/>
    </source>
</evidence>
<dbReference type="Proteomes" id="UP000276133">
    <property type="component" value="Unassembled WGS sequence"/>
</dbReference>